<dbReference type="EMBL" id="SMKA01000013">
    <property type="protein sequence ID" value="TDC33544.1"/>
    <property type="molecule type" value="Genomic_DNA"/>
</dbReference>
<proteinExistence type="predicted"/>
<gene>
    <name evidence="1" type="ORF">E1261_05920</name>
</gene>
<dbReference type="AlphaFoldDB" id="A0A4R4QDM5"/>
<name>A0A4R4QDM5_9ACTN</name>
<sequence length="59" mass="6135">MSAKAERQAARQQIAANHEAHLAALSSLLGSFSAWLRTARLSIGGNAAFVMRGGSKPVA</sequence>
<protein>
    <submittedName>
        <fullName evidence="1">Uncharacterized protein</fullName>
    </submittedName>
</protein>
<reference evidence="1 2" key="1">
    <citation type="submission" date="2019-03" db="EMBL/GenBank/DDBJ databases">
        <title>Draft genome sequences of novel Actinobacteria.</title>
        <authorList>
            <person name="Sahin N."/>
            <person name="Ay H."/>
            <person name="Saygin H."/>
        </authorList>
    </citation>
    <scope>NUCLEOTIDE SEQUENCE [LARGE SCALE GENOMIC DNA]</scope>
    <source>
        <strain evidence="1 2">JCM 30547</strain>
    </source>
</reference>
<evidence type="ECO:0000313" key="2">
    <source>
        <dbReference type="Proteomes" id="UP000295075"/>
    </source>
</evidence>
<keyword evidence="2" id="KW-1185">Reference proteome</keyword>
<dbReference type="RefSeq" id="WP_132403055.1">
    <property type="nucleotide sequence ID" value="NZ_SMKA01000013.1"/>
</dbReference>
<dbReference type="Proteomes" id="UP000295075">
    <property type="component" value="Unassembled WGS sequence"/>
</dbReference>
<organism evidence="1 2">
    <name type="scientific">Kribbella albertanoniae</name>
    <dbReference type="NCBI Taxonomy" id="1266829"/>
    <lineage>
        <taxon>Bacteria</taxon>
        <taxon>Bacillati</taxon>
        <taxon>Actinomycetota</taxon>
        <taxon>Actinomycetes</taxon>
        <taxon>Propionibacteriales</taxon>
        <taxon>Kribbellaceae</taxon>
        <taxon>Kribbella</taxon>
    </lineage>
</organism>
<evidence type="ECO:0000313" key="1">
    <source>
        <dbReference type="EMBL" id="TDC33544.1"/>
    </source>
</evidence>
<accession>A0A4R4QDM5</accession>
<comment type="caution">
    <text evidence="1">The sequence shown here is derived from an EMBL/GenBank/DDBJ whole genome shotgun (WGS) entry which is preliminary data.</text>
</comment>